<organism evidence="3 4">
    <name type="scientific">Oryza sativa subsp. japonica</name>
    <name type="common">Rice</name>
    <dbReference type="NCBI Taxonomy" id="39947"/>
    <lineage>
        <taxon>Eukaryota</taxon>
        <taxon>Viridiplantae</taxon>
        <taxon>Streptophyta</taxon>
        <taxon>Embryophyta</taxon>
        <taxon>Tracheophyta</taxon>
        <taxon>Spermatophyta</taxon>
        <taxon>Magnoliopsida</taxon>
        <taxon>Liliopsida</taxon>
        <taxon>Poales</taxon>
        <taxon>Poaceae</taxon>
        <taxon>BOP clade</taxon>
        <taxon>Oryzoideae</taxon>
        <taxon>Oryzeae</taxon>
        <taxon>Oryzinae</taxon>
        <taxon>Oryza</taxon>
        <taxon>Oryza sativa</taxon>
    </lineage>
</organism>
<keyword evidence="1" id="KW-0175">Coiled coil</keyword>
<dbReference type="AlphaFoldDB" id="Q5GM78"/>
<dbReference type="Proteomes" id="UP000000763">
    <property type="component" value="Chromosome 9"/>
</dbReference>
<feature type="compositionally biased region" description="Basic residues" evidence="2">
    <location>
        <begin position="104"/>
        <end position="123"/>
    </location>
</feature>
<feature type="compositionally biased region" description="Basic and acidic residues" evidence="2">
    <location>
        <begin position="178"/>
        <end position="197"/>
    </location>
</feature>
<evidence type="ECO:0000256" key="2">
    <source>
        <dbReference type="SAM" id="MobiDB-lite"/>
    </source>
</evidence>
<proteinExistence type="predicted"/>
<name>Q5GM78_ORYSJ</name>
<evidence type="ECO:0000313" key="4">
    <source>
        <dbReference type="Proteomes" id="UP000000763"/>
    </source>
</evidence>
<accession>Q5GM78</accession>
<reference evidence="4" key="1">
    <citation type="journal article" date="2005" name="Nature">
        <title>The map-based sequence of the rice genome.</title>
        <authorList>
            <consortium name="International rice genome sequencing project (IRGSP)"/>
            <person name="Matsumoto T."/>
            <person name="Wu J."/>
            <person name="Kanamori H."/>
            <person name="Katayose Y."/>
            <person name="Fujisawa M."/>
            <person name="Namiki N."/>
            <person name="Mizuno H."/>
            <person name="Yamamoto K."/>
            <person name="Antonio B.A."/>
            <person name="Baba T."/>
            <person name="Sakata K."/>
            <person name="Nagamura Y."/>
            <person name="Aoki H."/>
            <person name="Arikawa K."/>
            <person name="Arita K."/>
            <person name="Bito T."/>
            <person name="Chiden Y."/>
            <person name="Fujitsuka N."/>
            <person name="Fukunaka R."/>
            <person name="Hamada M."/>
            <person name="Harada C."/>
            <person name="Hayashi A."/>
            <person name="Hijishita S."/>
            <person name="Honda M."/>
            <person name="Hosokawa S."/>
            <person name="Ichikawa Y."/>
            <person name="Idonuma A."/>
            <person name="Iijima M."/>
            <person name="Ikeda M."/>
            <person name="Ikeno M."/>
            <person name="Ito K."/>
            <person name="Ito S."/>
            <person name="Ito T."/>
            <person name="Ito Y."/>
            <person name="Ito Y."/>
            <person name="Iwabuchi A."/>
            <person name="Kamiya K."/>
            <person name="Karasawa W."/>
            <person name="Kurita K."/>
            <person name="Katagiri S."/>
            <person name="Kikuta A."/>
            <person name="Kobayashi H."/>
            <person name="Kobayashi N."/>
            <person name="Machita K."/>
            <person name="Maehara T."/>
            <person name="Masukawa M."/>
            <person name="Mizubayashi T."/>
            <person name="Mukai Y."/>
            <person name="Nagasaki H."/>
            <person name="Nagata Y."/>
            <person name="Naito S."/>
            <person name="Nakashima M."/>
            <person name="Nakama Y."/>
            <person name="Nakamichi Y."/>
            <person name="Nakamura M."/>
            <person name="Meguro A."/>
            <person name="Negishi M."/>
            <person name="Ohta I."/>
            <person name="Ohta T."/>
            <person name="Okamoto M."/>
            <person name="Ono N."/>
            <person name="Saji S."/>
            <person name="Sakaguchi M."/>
            <person name="Sakai K."/>
            <person name="Shibata M."/>
            <person name="Shimokawa T."/>
            <person name="Song J."/>
            <person name="Takazaki Y."/>
            <person name="Terasawa K."/>
            <person name="Tsugane M."/>
            <person name="Tsuji K."/>
            <person name="Ueda S."/>
            <person name="Waki K."/>
            <person name="Yamagata H."/>
            <person name="Yamamoto M."/>
            <person name="Yamamoto S."/>
            <person name="Yamane H."/>
            <person name="Yoshiki S."/>
            <person name="Yoshihara R."/>
            <person name="Yukawa K."/>
            <person name="Zhong H."/>
            <person name="Yano M."/>
            <person name="Yuan Q."/>
            <person name="Ouyang S."/>
            <person name="Liu J."/>
            <person name="Jones K.M."/>
            <person name="Gansberger K."/>
            <person name="Moffat K."/>
            <person name="Hill J."/>
            <person name="Bera J."/>
            <person name="Fadrosh D."/>
            <person name="Jin S."/>
            <person name="Johri S."/>
            <person name="Kim M."/>
            <person name="Overton L."/>
            <person name="Reardon M."/>
            <person name="Tsitrin T."/>
            <person name="Vuong H."/>
            <person name="Weaver B."/>
            <person name="Ciecko A."/>
            <person name="Tallon L."/>
            <person name="Jackson J."/>
            <person name="Pai G."/>
            <person name="Aken S.V."/>
            <person name="Utterback T."/>
            <person name="Reidmuller S."/>
            <person name="Feldblyum T."/>
            <person name="Hsiao J."/>
            <person name="Zismann V."/>
            <person name="Iobst S."/>
            <person name="de Vazeille A.R."/>
            <person name="Buell C.R."/>
            <person name="Ying K."/>
            <person name="Li Y."/>
            <person name="Lu T."/>
            <person name="Huang Y."/>
            <person name="Zhao Q."/>
            <person name="Feng Q."/>
            <person name="Zhang L."/>
            <person name="Zhu J."/>
            <person name="Weng Q."/>
            <person name="Mu J."/>
            <person name="Lu Y."/>
            <person name="Fan D."/>
            <person name="Liu Y."/>
            <person name="Guan J."/>
            <person name="Zhang Y."/>
            <person name="Yu S."/>
            <person name="Liu X."/>
            <person name="Zhang Y."/>
            <person name="Hong G."/>
            <person name="Han B."/>
            <person name="Choisne N."/>
            <person name="Demange N."/>
            <person name="Orjeda G."/>
            <person name="Samain S."/>
            <person name="Cattolico L."/>
            <person name="Pelletier E."/>
            <person name="Couloux A."/>
            <person name="Segurens B."/>
            <person name="Wincker P."/>
            <person name="D'Hont A."/>
            <person name="Scarpelli C."/>
            <person name="Weissenbach J."/>
            <person name="Salanoubat M."/>
            <person name="Quetier F."/>
            <person name="Yu Y."/>
            <person name="Kim H.R."/>
            <person name="Rambo T."/>
            <person name="Currie J."/>
            <person name="Collura K."/>
            <person name="Luo M."/>
            <person name="Yang T."/>
            <person name="Ammiraju J.S.S."/>
            <person name="Engler F."/>
            <person name="Soderlund C."/>
            <person name="Wing R.A."/>
            <person name="Palmer L.E."/>
            <person name="de la Bastide M."/>
            <person name="Spiegel L."/>
            <person name="Nascimento L."/>
            <person name="Zutavern T."/>
            <person name="O'Shaughnessy A."/>
            <person name="Dike S."/>
            <person name="Dedhia N."/>
            <person name="Preston R."/>
            <person name="Balija V."/>
            <person name="McCombie W.R."/>
            <person name="Chow T."/>
            <person name="Chen H."/>
            <person name="Chung M."/>
            <person name="Chen C."/>
            <person name="Shaw J."/>
            <person name="Wu H."/>
            <person name="Hsiao K."/>
            <person name="Chao Y."/>
            <person name="Chu M."/>
            <person name="Cheng C."/>
            <person name="Hour A."/>
            <person name="Lee P."/>
            <person name="Lin S."/>
            <person name="Lin Y."/>
            <person name="Liou J."/>
            <person name="Liu S."/>
            <person name="Hsing Y."/>
            <person name="Raghuvanshi S."/>
            <person name="Mohanty A."/>
            <person name="Bharti A.K."/>
            <person name="Gaur A."/>
            <person name="Gupta V."/>
            <person name="Kumar D."/>
            <person name="Ravi V."/>
            <person name="Vij S."/>
            <person name="Kapur A."/>
            <person name="Khurana P."/>
            <person name="Khurana P."/>
            <person name="Khurana J.P."/>
            <person name="Tyagi A.K."/>
            <person name="Gaikwad K."/>
            <person name="Singh A."/>
            <person name="Dalal V."/>
            <person name="Srivastava S."/>
            <person name="Dixit A."/>
            <person name="Pal A.K."/>
            <person name="Ghazi I.A."/>
            <person name="Yadav M."/>
            <person name="Pandit A."/>
            <person name="Bhargava A."/>
            <person name="Sureshbabu K."/>
            <person name="Batra K."/>
            <person name="Sharma T.R."/>
            <person name="Mohapatra T."/>
            <person name="Singh N.K."/>
            <person name="Messing J."/>
            <person name="Nelson A.B."/>
            <person name="Fuks G."/>
            <person name="Kavchok S."/>
            <person name="Keizer G."/>
            <person name="Linton E."/>
            <person name="Llaca V."/>
            <person name="Song R."/>
            <person name="Tanyolac B."/>
            <person name="Young S."/>
            <person name="Ho-Il K."/>
            <person name="Hahn J.H."/>
            <person name="Sangsakoo G."/>
            <person name="Vanavichit A."/>
            <person name="de Mattos Luiz.A.T."/>
            <person name="Zimmer P.D."/>
            <person name="Malone G."/>
            <person name="Dellagostin O."/>
            <person name="de Oliveira A.C."/>
            <person name="Bevan M."/>
            <person name="Bancroft I."/>
            <person name="Minx P."/>
            <person name="Cordum H."/>
            <person name="Wilson R."/>
            <person name="Cheng Z."/>
            <person name="Jin W."/>
            <person name="Jiang J."/>
            <person name="Leong S.A."/>
            <person name="Iwama H."/>
            <person name="Gojobori T."/>
            <person name="Itoh T."/>
            <person name="Niimura Y."/>
            <person name="Fujii Y."/>
            <person name="Habara T."/>
            <person name="Sakai H."/>
            <person name="Sato Y."/>
            <person name="Wilson G."/>
            <person name="Kumar K."/>
            <person name="McCouch S."/>
            <person name="Juretic N."/>
            <person name="Hoen D."/>
            <person name="Wright S."/>
            <person name="Bruskiewich R."/>
            <person name="Bureau T."/>
            <person name="Miyao A."/>
            <person name="Hirochika H."/>
            <person name="Nishikawa T."/>
            <person name="Kadowaki K."/>
            <person name="Sugiura M."/>
            <person name="Burr B."/>
            <person name="Sasaki T."/>
        </authorList>
    </citation>
    <scope>NUCLEOTIDE SEQUENCE [LARGE SCALE GENOMIC DNA]</scope>
    <source>
        <strain evidence="4">cv. Nipponbare</strain>
    </source>
</reference>
<sequence>MVFGDYFRRRIAPLQERSRVGQPRPGEHPGCDVGRRRRQGSVPSEQRRTSGSGGGGSSKAPGPSRGPGEDSADDPKGKWKMYESQPPSLPRGGGAERVPDRPLTGHKRRAAFKAGRQKKRLRKIGQTEPCWGSFIEPPKWTFKRPTRRSGAESTIAETRPAAGICGGGVPPRGNSEGATHEERHPGSEAEAVRDPKAEAGGGLEPEAEAEAGGGPEPEAEAEFAEGPKTGGDRDSRSPLHLGRPQGRPRGRGAESSPQSRGGSCSTLSSRGRTATFSSPTPASMEQLLQVLAVADSTVREGLNAQVQALAEERAALEVEWAQLAADRARVDEGRRVVDDMVEYEAHAEDLAKRVEDAREVLDAAAAQERRASEAEASLRAWTAALEAECKADERARSALEFEPTIHRRIEVLDRNQREQDMRGREQAQRARELEGRAQALEERVRSLDQRESTLAAHERTAAEAESFLRLREEAAAKRDRTTLAAKALVACRAEEL</sequence>
<evidence type="ECO:0000313" key="3">
    <source>
        <dbReference type="EMBL" id="BAD46545.1"/>
    </source>
</evidence>
<feature type="coiled-coil region" evidence="1">
    <location>
        <begin position="299"/>
        <end position="367"/>
    </location>
</feature>
<evidence type="ECO:0000256" key="1">
    <source>
        <dbReference type="SAM" id="Coils"/>
    </source>
</evidence>
<dbReference type="EMBL" id="AP006059">
    <property type="protein sequence ID" value="BAD46545.1"/>
    <property type="molecule type" value="Genomic_DNA"/>
</dbReference>
<reference evidence="4" key="2">
    <citation type="journal article" date="2008" name="Nucleic Acids Res.">
        <title>The rice annotation project database (RAP-DB): 2008 update.</title>
        <authorList>
            <consortium name="The rice annotation project (RAP)"/>
        </authorList>
    </citation>
    <scope>GENOME REANNOTATION</scope>
    <source>
        <strain evidence="4">cv. Nipponbare</strain>
    </source>
</reference>
<feature type="compositionally biased region" description="Polar residues" evidence="2">
    <location>
        <begin position="255"/>
        <end position="281"/>
    </location>
</feature>
<feature type="coiled-coil region" evidence="1">
    <location>
        <begin position="423"/>
        <end position="450"/>
    </location>
</feature>
<protein>
    <submittedName>
        <fullName evidence="3">Erythrocyte binding protein-like</fullName>
    </submittedName>
</protein>
<feature type="compositionally biased region" description="Basic and acidic residues" evidence="2">
    <location>
        <begin position="25"/>
        <end position="34"/>
    </location>
</feature>
<feature type="region of interest" description="Disordered" evidence="2">
    <location>
        <begin position="1"/>
        <end position="281"/>
    </location>
</feature>
<gene>
    <name evidence="3" type="ORF">OSJNBb0023E08.3</name>
</gene>